<feature type="region of interest" description="Disordered" evidence="2">
    <location>
        <begin position="688"/>
        <end position="707"/>
    </location>
</feature>
<evidence type="ECO:0000313" key="3">
    <source>
        <dbReference type="EMBL" id="KAK7202561.1"/>
    </source>
</evidence>
<feature type="coiled-coil region" evidence="1">
    <location>
        <begin position="838"/>
        <end position="900"/>
    </location>
</feature>
<dbReference type="Pfam" id="PF04388">
    <property type="entry name" value="Hamartin"/>
    <property type="match status" value="1"/>
</dbReference>
<dbReference type="Proteomes" id="UP001498771">
    <property type="component" value="Unassembled WGS sequence"/>
</dbReference>
<dbReference type="RefSeq" id="XP_064765594.1">
    <property type="nucleotide sequence ID" value="XM_064915008.1"/>
</dbReference>
<feature type="region of interest" description="Disordered" evidence="2">
    <location>
        <begin position="567"/>
        <end position="613"/>
    </location>
</feature>
<accession>A0ABR1EY87</accession>
<feature type="compositionally biased region" description="Polar residues" evidence="2">
    <location>
        <begin position="647"/>
        <end position="656"/>
    </location>
</feature>
<evidence type="ECO:0000256" key="1">
    <source>
        <dbReference type="SAM" id="Coils"/>
    </source>
</evidence>
<gene>
    <name evidence="3" type="ORF">BZA70DRAFT_313044</name>
</gene>
<protein>
    <submittedName>
        <fullName evidence="3">Hamartin protein-domain-containing protein</fullName>
    </submittedName>
</protein>
<name>A0ABR1EY87_9ASCO</name>
<keyword evidence="1" id="KW-0175">Coiled coil</keyword>
<sequence length="985" mass="109393">MSGSLRELSKAISAAFASKNLSALCVDRPELPESISAALTQYFSKHEHGDPNDALRLHDDLALIFNTRVAEADTVAEAMFVQVLQQVTPVLMASKEKTQYWIQQMMILALDSDSRSRVIVEDSRQFLFNVMVFDVYNPYGAVFPAEYYEELSTSVADSLLQIFLGIKKLPGLDAAEDDQDNRERAFQCVQNAERELRRFGSRRPKALFTVLDSYFIQPEHRISVLSLLCSFLQAQPPYLFETHDSQLVEHLYQCLLHDKSAVAMNLASTAFVMLLPHICSIMGSILPKIFSIYARLLYWDVLFRKNYSEESDEGASSKVDEQVNSSGRGNIAYGGVYYNSEPQDNNVGTISLGDTSTSTTDEWRVLEGAVDDPAGAGRDSSAVNYSRLYTFIYGTYPIHFLTFITNPRRYFHMVQATMSKHIDFDIDDISRRSQHLSRRHLLHPNFFRYTFETELTDKNRWEVAGTAEDIAAFCITLDTGNMEMPEIPEPAVIFRGFHDQAERAFNQSFDGGKELQQPVENAAPGEDAAVDTAEVGSFNDLSLDDIPEDSFLFAAGGDTAAVVSGQRASAKSSEHGSVGAGAVPEGISTFKSNPGSVSSMSASGDVSTTASQMQHRRIVDIESILDSHKDINSRAISRHGSEDGSVNFPSPLTRVSSADPPATSISPVASREETSSFLAAQSSALSPKASAASDAPGTPSGTVSNLSLQIRDSPSGYMQLSHSITTGSGGFGGGGIPRVGGEGSENSDEAKFVTAYFQKQLLTLRNELNFERYLKQLRLRNLRRLKEQYSELQRDDASIQGLILSNNSLHVKLQRLQNDAKKQHANLTNIATDRAKYANQLLQKNRDLRAEREIWRSEEETVRGALDASRREVEMLKKDFLDKEAEIERLNRSLAKATAMVGEAVELREKYSELRARLFEKHARGADQGTLSMENEEKSFLKLQVAKLEMRVKASELESENAKKGYAARVEELEAELRRVQSKGK</sequence>
<feature type="compositionally biased region" description="Low complexity" evidence="2">
    <location>
        <begin position="592"/>
        <end position="607"/>
    </location>
</feature>
<dbReference type="PANTHER" id="PTHR15154">
    <property type="entry name" value="HAMARTIN"/>
    <property type="match status" value="1"/>
</dbReference>
<feature type="region of interest" description="Disordered" evidence="2">
    <location>
        <begin position="636"/>
        <end position="673"/>
    </location>
</feature>
<comment type="caution">
    <text evidence="3">The sequence shown here is derived from an EMBL/GenBank/DDBJ whole genome shotgun (WGS) entry which is preliminary data.</text>
</comment>
<reference evidence="3 4" key="1">
    <citation type="submission" date="2024-03" db="EMBL/GenBank/DDBJ databases">
        <title>Genome-scale model development and genomic sequencing of the oleaginous clade Lipomyces.</title>
        <authorList>
            <consortium name="Lawrence Berkeley National Laboratory"/>
            <person name="Czajka J.J."/>
            <person name="Han Y."/>
            <person name="Kim J."/>
            <person name="Mondo S.J."/>
            <person name="Hofstad B.A."/>
            <person name="Robles A."/>
            <person name="Haridas S."/>
            <person name="Riley R."/>
            <person name="LaButti K."/>
            <person name="Pangilinan J."/>
            <person name="Andreopoulos W."/>
            <person name="Lipzen A."/>
            <person name="Yan J."/>
            <person name="Wang M."/>
            <person name="Ng V."/>
            <person name="Grigoriev I.V."/>
            <person name="Spatafora J.W."/>
            <person name="Magnuson J.K."/>
            <person name="Baker S.E."/>
            <person name="Pomraning K.R."/>
        </authorList>
    </citation>
    <scope>NUCLEOTIDE SEQUENCE [LARGE SCALE GENOMIC DNA]</scope>
    <source>
        <strain evidence="3 4">Phaff 52-87</strain>
    </source>
</reference>
<dbReference type="EMBL" id="JBBJBU010000016">
    <property type="protein sequence ID" value="KAK7202561.1"/>
    <property type="molecule type" value="Genomic_DNA"/>
</dbReference>
<proteinExistence type="predicted"/>
<dbReference type="GeneID" id="90040520"/>
<feature type="coiled-coil region" evidence="1">
    <location>
        <begin position="931"/>
        <end position="983"/>
    </location>
</feature>
<evidence type="ECO:0000313" key="4">
    <source>
        <dbReference type="Proteomes" id="UP001498771"/>
    </source>
</evidence>
<dbReference type="PANTHER" id="PTHR15154:SF2">
    <property type="entry name" value="HAMARTIN"/>
    <property type="match status" value="1"/>
</dbReference>
<dbReference type="InterPro" id="IPR007483">
    <property type="entry name" value="Hamartin"/>
</dbReference>
<evidence type="ECO:0000256" key="2">
    <source>
        <dbReference type="SAM" id="MobiDB-lite"/>
    </source>
</evidence>
<keyword evidence="4" id="KW-1185">Reference proteome</keyword>
<organism evidence="3 4">
    <name type="scientific">Myxozyma melibiosi</name>
    <dbReference type="NCBI Taxonomy" id="54550"/>
    <lineage>
        <taxon>Eukaryota</taxon>
        <taxon>Fungi</taxon>
        <taxon>Dikarya</taxon>
        <taxon>Ascomycota</taxon>
        <taxon>Saccharomycotina</taxon>
        <taxon>Lipomycetes</taxon>
        <taxon>Lipomycetales</taxon>
        <taxon>Lipomycetaceae</taxon>
        <taxon>Myxozyma</taxon>
    </lineage>
</organism>